<evidence type="ECO:0000313" key="1">
    <source>
        <dbReference type="EMBL" id="KIE44735.1"/>
    </source>
</evidence>
<keyword evidence="2" id="KW-1185">Reference proteome</keyword>
<proteinExistence type="predicted"/>
<organism evidence="1 2">
    <name type="scientific">Clostridium argentinense CDC 2741</name>
    <dbReference type="NCBI Taxonomy" id="1418104"/>
    <lineage>
        <taxon>Bacteria</taxon>
        <taxon>Bacillati</taxon>
        <taxon>Bacillota</taxon>
        <taxon>Clostridia</taxon>
        <taxon>Eubacteriales</taxon>
        <taxon>Clostridiaceae</taxon>
        <taxon>Clostridium</taxon>
    </lineage>
</organism>
<evidence type="ECO:0000313" key="2">
    <source>
        <dbReference type="Proteomes" id="UP000031366"/>
    </source>
</evidence>
<dbReference type="EMBL" id="AYSO01000020">
    <property type="protein sequence ID" value="KIE44735.1"/>
    <property type="molecule type" value="Genomic_DNA"/>
</dbReference>
<comment type="caution">
    <text evidence="1">The sequence shown here is derived from an EMBL/GenBank/DDBJ whole genome shotgun (WGS) entry which is preliminary data.</text>
</comment>
<gene>
    <name evidence="1" type="ORF">U732_210</name>
</gene>
<protein>
    <submittedName>
        <fullName evidence="1">Putative transcriptional regulator</fullName>
    </submittedName>
</protein>
<dbReference type="RefSeq" id="WP_236887396.1">
    <property type="nucleotide sequence ID" value="NZ_AYSO01000020.1"/>
</dbReference>
<name>A0A0C1UAX5_9CLOT</name>
<dbReference type="AlphaFoldDB" id="A0A0C1UAX5"/>
<reference evidence="1 2" key="1">
    <citation type="journal article" date="2015" name="Infect. Genet. Evol.">
        <title>Genomic sequences of six botulinum neurotoxin-producing strains representing three clostridial species illustrate the mobility and diversity of botulinum neurotoxin genes.</title>
        <authorList>
            <person name="Smith T.J."/>
            <person name="Hill K.K."/>
            <person name="Xie G."/>
            <person name="Foley B.T."/>
            <person name="Williamson C.H."/>
            <person name="Foster J.T."/>
            <person name="Johnson S.L."/>
            <person name="Chertkov O."/>
            <person name="Teshima H."/>
            <person name="Gibbons H.S."/>
            <person name="Johnsky L.A."/>
            <person name="Karavis M.A."/>
            <person name="Smith L.A."/>
        </authorList>
    </citation>
    <scope>NUCLEOTIDE SEQUENCE [LARGE SCALE GENOMIC DNA]</scope>
    <source>
        <strain evidence="1 2">CDC 2741</strain>
    </source>
</reference>
<dbReference type="Proteomes" id="UP000031366">
    <property type="component" value="Unassembled WGS sequence"/>
</dbReference>
<sequence>MLLNNIKTVKDNYKTIKENLWKYSIKEMKPVEVKGEFQLENMLDQYDLLKEGEENLKKATTLKTLTRVINFDDKGIIGHKYIVVKKINEDDKETEREIISYPKCIYTIIDDKLKESGEDLDKKMEKEFRNIAMKMGYELLGVVYINMLISTYENGGNYFYLEIYAPVK</sequence>
<accession>A0A0C1UAX5</accession>